<keyword evidence="5" id="KW-1185">Reference proteome</keyword>
<dbReference type="EMBL" id="SFCI01002962">
    <property type="protein sequence ID" value="TFY73351.1"/>
    <property type="molecule type" value="Genomic_DNA"/>
</dbReference>
<comment type="caution">
    <text evidence="4">The sequence shown here is derived from an EMBL/GenBank/DDBJ whole genome shotgun (WGS) entry which is preliminary data.</text>
</comment>
<dbReference type="InterPro" id="IPR036291">
    <property type="entry name" value="NAD(P)-bd_dom_sf"/>
</dbReference>
<sequence length="349" mass="38187">MPAVSAPAKVLVTGANGFLAVWVVRTLLEQGYSVRGTVRSAKKGEHVRALFGSYGNKLELVVVEDITKAGAFDEAVKGVDVVEHTASPWRYSASEPNDFIIPAVKGTVGVLESIRKHAPSVKRVIITASMASVLESFGKNDPVIRYDETSWNNSVLVELEKNPLKLLPVQWYCASKMLAEKAAWDFVEEHKSEINFDLTVLNPPYIYGPVLDEVPSPEKLNQSLSELYNIMIQSDATTPYPEYANGWIDVRDAALAHVLAASTPAAGGNRFIIAAGTYHFQEILDTANAINPPIVRNLVKGTPGTGREVSANWTLDTSKVERVLGIKWRPLQETIADTLADWKQKGFAA</sequence>
<dbReference type="CDD" id="cd05227">
    <property type="entry name" value="AR_SDR_e"/>
    <property type="match status" value="1"/>
</dbReference>
<dbReference type="Proteomes" id="UP000298061">
    <property type="component" value="Unassembled WGS sequence"/>
</dbReference>
<keyword evidence="1" id="KW-0560">Oxidoreductase</keyword>
<dbReference type="Gene3D" id="3.40.50.720">
    <property type="entry name" value="NAD(P)-binding Rossmann-like Domain"/>
    <property type="match status" value="1"/>
</dbReference>
<dbReference type="InterPro" id="IPR001509">
    <property type="entry name" value="Epimerase_deHydtase"/>
</dbReference>
<dbReference type="AlphaFoldDB" id="A0A4Y9ZHQ7"/>
<proteinExistence type="inferred from homology"/>
<evidence type="ECO:0000259" key="3">
    <source>
        <dbReference type="Pfam" id="PF01370"/>
    </source>
</evidence>
<dbReference type="PANTHER" id="PTHR10366">
    <property type="entry name" value="NAD DEPENDENT EPIMERASE/DEHYDRATASE"/>
    <property type="match status" value="1"/>
</dbReference>
<feature type="domain" description="NAD-dependent epimerase/dehydratase" evidence="3">
    <location>
        <begin position="10"/>
        <end position="271"/>
    </location>
</feature>
<comment type="similarity">
    <text evidence="2">Belongs to the NAD(P)-dependent epimerase/dehydratase family. Dihydroflavonol-4-reductase subfamily.</text>
</comment>
<dbReference type="SUPFAM" id="SSF51735">
    <property type="entry name" value="NAD(P)-binding Rossmann-fold domains"/>
    <property type="match status" value="1"/>
</dbReference>
<dbReference type="OrthoDB" id="2735536at2759"/>
<evidence type="ECO:0000313" key="5">
    <source>
        <dbReference type="Proteomes" id="UP000298061"/>
    </source>
</evidence>
<reference evidence="4 5" key="1">
    <citation type="submission" date="2019-02" db="EMBL/GenBank/DDBJ databases">
        <title>Genome sequencing of the rare red list fungi Hericium alpestre (H. flagellum).</title>
        <authorList>
            <person name="Buettner E."/>
            <person name="Kellner H."/>
        </authorList>
    </citation>
    <scope>NUCLEOTIDE SEQUENCE [LARGE SCALE GENOMIC DNA]</scope>
    <source>
        <strain evidence="4 5">DSM 108284</strain>
    </source>
</reference>
<evidence type="ECO:0000256" key="1">
    <source>
        <dbReference type="ARBA" id="ARBA00023002"/>
    </source>
</evidence>
<evidence type="ECO:0000256" key="2">
    <source>
        <dbReference type="ARBA" id="ARBA00023445"/>
    </source>
</evidence>
<dbReference type="STRING" id="135208.A0A4Y9ZHQ7"/>
<dbReference type="GO" id="GO:0016616">
    <property type="term" value="F:oxidoreductase activity, acting on the CH-OH group of donors, NAD or NADP as acceptor"/>
    <property type="evidence" value="ECO:0007669"/>
    <property type="project" value="TreeGrafter"/>
</dbReference>
<accession>A0A4Y9ZHQ7</accession>
<gene>
    <name evidence="4" type="ORF">EWM64_g10661</name>
</gene>
<name>A0A4Y9ZHQ7_9AGAM</name>
<organism evidence="4 5">
    <name type="scientific">Hericium alpestre</name>
    <dbReference type="NCBI Taxonomy" id="135208"/>
    <lineage>
        <taxon>Eukaryota</taxon>
        <taxon>Fungi</taxon>
        <taxon>Dikarya</taxon>
        <taxon>Basidiomycota</taxon>
        <taxon>Agaricomycotina</taxon>
        <taxon>Agaricomycetes</taxon>
        <taxon>Russulales</taxon>
        <taxon>Hericiaceae</taxon>
        <taxon>Hericium</taxon>
    </lineage>
</organism>
<dbReference type="Pfam" id="PF01370">
    <property type="entry name" value="Epimerase"/>
    <property type="match status" value="1"/>
</dbReference>
<evidence type="ECO:0000313" key="4">
    <source>
        <dbReference type="EMBL" id="TFY73351.1"/>
    </source>
</evidence>
<dbReference type="InterPro" id="IPR050425">
    <property type="entry name" value="NAD(P)_dehydrat-like"/>
</dbReference>
<protein>
    <recommendedName>
        <fullName evidence="3">NAD-dependent epimerase/dehydratase domain-containing protein</fullName>
    </recommendedName>
</protein>
<dbReference type="PANTHER" id="PTHR10366:SF564">
    <property type="entry name" value="STEROL-4-ALPHA-CARBOXYLATE 3-DEHYDROGENASE, DECARBOXYLATING"/>
    <property type="match status" value="1"/>
</dbReference>